<feature type="transmembrane region" description="Helical" evidence="8">
    <location>
        <begin position="1932"/>
        <end position="1957"/>
    </location>
</feature>
<dbReference type="PROSITE" id="PS50222">
    <property type="entry name" value="EF_HAND_2"/>
    <property type="match status" value="1"/>
</dbReference>
<dbReference type="Gene3D" id="3.40.50.2300">
    <property type="match status" value="8"/>
</dbReference>
<evidence type="ECO:0000256" key="4">
    <source>
        <dbReference type="ARBA" id="ARBA00023136"/>
    </source>
</evidence>
<feature type="region of interest" description="Disordered" evidence="7">
    <location>
        <begin position="2281"/>
        <end position="2300"/>
    </location>
</feature>
<dbReference type="InterPro" id="IPR018247">
    <property type="entry name" value="EF_Hand_1_Ca_BS"/>
</dbReference>
<dbReference type="SUPFAM" id="SSF53822">
    <property type="entry name" value="Periplasmic binding protein-like I"/>
    <property type="match status" value="3"/>
</dbReference>
<accession>A0AAE0FW91</accession>
<dbReference type="Proteomes" id="UP001190700">
    <property type="component" value="Unassembled WGS sequence"/>
</dbReference>
<reference evidence="10 11" key="1">
    <citation type="journal article" date="2015" name="Genome Biol. Evol.">
        <title>Comparative Genomics of a Bacterivorous Green Alga Reveals Evolutionary Causalities and Consequences of Phago-Mixotrophic Mode of Nutrition.</title>
        <authorList>
            <person name="Burns J.A."/>
            <person name="Paasch A."/>
            <person name="Narechania A."/>
            <person name="Kim E."/>
        </authorList>
    </citation>
    <scope>NUCLEOTIDE SEQUENCE [LARGE SCALE GENOMIC DNA]</scope>
    <source>
        <strain evidence="10 11">PLY_AMNH</strain>
    </source>
</reference>
<comment type="subcellular location">
    <subcellularLocation>
        <location evidence="1">Membrane</location>
        <topology evidence="1">Multi-pass membrane protein</topology>
    </subcellularLocation>
</comment>
<organism evidence="10 11">
    <name type="scientific">Cymbomonas tetramitiformis</name>
    <dbReference type="NCBI Taxonomy" id="36881"/>
    <lineage>
        <taxon>Eukaryota</taxon>
        <taxon>Viridiplantae</taxon>
        <taxon>Chlorophyta</taxon>
        <taxon>Pyramimonadophyceae</taxon>
        <taxon>Pyramimonadales</taxon>
        <taxon>Pyramimonadaceae</taxon>
        <taxon>Cymbomonas</taxon>
    </lineage>
</organism>
<feature type="transmembrane region" description="Helical" evidence="8">
    <location>
        <begin position="2207"/>
        <end position="2227"/>
    </location>
</feature>
<proteinExistence type="predicted"/>
<evidence type="ECO:0000256" key="3">
    <source>
        <dbReference type="ARBA" id="ARBA00022989"/>
    </source>
</evidence>
<feature type="transmembrane region" description="Helical" evidence="8">
    <location>
        <begin position="1775"/>
        <end position="1796"/>
    </location>
</feature>
<dbReference type="Pfam" id="PF01094">
    <property type="entry name" value="ANF_receptor"/>
    <property type="match status" value="3"/>
</dbReference>
<sequence>MSHPGSISHPSAAASFRALDRDNNGCLSFSEYLQAADNKPLLGSKIPRNSDQILWASTLPSTSNQTIPHAIHRLELAETFACCQQGTTQNQSRRQQQIQHRAQGPDTPFQLARELPAKSSSEDILLASSTTIHIGLADQLTDESRDESALSAVVMALKEINRDPDLLPNHSLVLSVQDSRCDESYGTKAAAKLQDVHVRAVIGTRCSSASMSAQQLLEMYDIPQISNWATSPYLSRTDDAGDAYPFFMRTIPSDKHEAMAMADLVRYYNWTTVVTVAQNDEYGKGGISEFHKAAEGLNITVAARLVHERDEDDFSDLIKTLRDTRVFVIVVYSYHEPTSRLYEQARAQQVGGDGFVWIGASSTRLTHAPSFLTVTVWANLETARYREFVERWESQPATFDEETGECSAELDAVGEPIWRRSDVNGNSVCVGKNYSSESPNLTSVYAYDAAYVVARALHELLEVEGREEVVGAELRDAMLAQNFTGISGAVAFDSVGDRSEGYMYEVLNHVGNSSLQRVAMWSPESGYDEGCWGGAVECWEVQWSTVANTFPIHTKYAILGVTDVIYYADGTFHDLSGQITAGTRMAINEINANPHLLRNTRLYMALLDDKCDYDAGADAAYRSMNDGAIAFVGMGCSSSSEGAQSVLNHPNIPQISSGATSPELAREAGGEDVQDRFPFFMRTATSDLVQATTIADMVRYYGWTAVVTVARDDSYGRGGIAAFQEQALVRNITIVAQLTYAVGATEFSELTQELWNARAFVFVIFGLWVETELLIVQAFERGVGGDGYVWILSEASCGDSLTVEDSNLTTHELNAILRGLLCVEPFYNTSTQAYLEFAERWESQPSTLDEDTGECGAEVDAVGSPLWRWTAQAAKLTNYDVCIGGNFTIADLTHRHALAYDAAYVVARALHELLEVEGREEVVGAELRDAMLAQNFTGASGAVAFDSVGDRSEGIKYEVLNHVGNSSLQRVAMWSPESGYDEGCWGGAIECWEVQWSTDDNSHPSHSRFLLVGVALNLQLPDIPPTLSSVHMAIEELNSDSNFLPAFQLRFQLNDTKCNTEAALDSAKSFERRHVDVVLGASCSGASMSMQDWLSRDSIAQISGSATSMSLSTSAASSSDPYPYFLRTIPSDVFQVEVMAEMVAHYGWTVVATVAEDSAYATSGTDAFHDLAPQMGISIAAALTYDIDEVDFAEVVQGLLEAQVYIIVTFGRPDTTGMLMEQAYSAGVGGKGYVWIGSEATTVSEPWESMSDDLTVEEKNAIMRGFLSIHPYIDKSAPQYAEFLQRWRSKAPTIDEGTGECSAEVDAAGAPIWRRYDFDGNLTTYVACLGMNYSSQLPDAYAAYFFDAVHVAARALHELLEVEGREEVVGAELRDAMLAQNFIGISGAVAFDSVGDRSEGIKYEVLNHAGNSSLQRVAMWSPESGYDEGCWGGAIECWEVQWSTGNEGYGNAPADGQCEEGAEFSVLDSRCTPCPSGAFHNASTGICAPCPRGSVSRVEGATACEWCRDIGAALYQSLEGQSACLLCPEGADCSDGYSVVGSSGYWRDSDIRDQFYQCDKESLCTGESQVYSGPGCLEGHTGPLCMVCEQGYQRTDPFTRTECERCGAHQRTSRLQWVVLFCTVLPCFLGVLAFLYWPYIRNYVQHNRKRTAAGQQAGKADQAGSELSKGEHLALGMASEVQTQAGTLAMAEQIAASSEGADQGSATSAEAPDFGFTQQSSAHQKVEILRAMAIRNGMDAYSWMVVGLSGVSSGAVGAWEASGLGRTLSRDIEKMAAAGFGTYALCTQIMSSMISFTQVIGSFRGFDMEWPRSLRNAFALLDIGQLFSISTLDFQCDLGNQTVHSRYPIWISCVTMVIGALGLMHLATYTSLIHNSQVFRTVNFKALIFVLFFLYPIFSAKFLLLFPCRSFYGDVYMLHDLSESCDTSEHARMVLLGSLGGILLFIGGVPLFFVWCLKHFRIPYLLEEKRSDARISNLLAYFIAQPVLSRPAIELRRDEVDPEVLDIVYSHFICGDAHSLQDRCAALEDYCATAAVQQAPAATAPRLSIDQIVHRNSLFESRVAYVVEGVEGACDSGKMGQDVDHNDRAVKMSTLLTRARMPSHRYELHSPKWMLWTAIAPGKMRPIHKLECEAITQIGFLFTAYRPECWYFEIVETFRKLAFVALPVLSPDIEFQLFCSMVLCMVNVSGLHFFHPNVSTMNHNIKLFFAYVLTLNCFYGWITLAGMVSEGNETVSATVLALLNILAFTIPGFLSLLLMVMTINSMFPKNPFSRLITGRRKDSEDADNGNDLGIDALSGD</sequence>
<dbReference type="PROSITE" id="PS00018">
    <property type="entry name" value="EF_HAND_1"/>
    <property type="match status" value="1"/>
</dbReference>
<dbReference type="EMBL" id="LGRX02012738">
    <property type="protein sequence ID" value="KAK3266922.1"/>
    <property type="molecule type" value="Genomic_DNA"/>
</dbReference>
<evidence type="ECO:0000256" key="7">
    <source>
        <dbReference type="SAM" id="MobiDB-lite"/>
    </source>
</evidence>
<gene>
    <name evidence="10" type="ORF">CYMTET_24482</name>
</gene>
<evidence type="ECO:0000256" key="1">
    <source>
        <dbReference type="ARBA" id="ARBA00004141"/>
    </source>
</evidence>
<comment type="caution">
    <text evidence="10">The sequence shown here is derived from an EMBL/GenBank/DDBJ whole genome shotgun (WGS) entry which is preliminary data.</text>
</comment>
<dbReference type="GO" id="GO:0005509">
    <property type="term" value="F:calcium ion binding"/>
    <property type="evidence" value="ECO:0007669"/>
    <property type="project" value="InterPro"/>
</dbReference>
<dbReference type="InterPro" id="IPR028082">
    <property type="entry name" value="Peripla_BP_I"/>
</dbReference>
<keyword evidence="2 8" id="KW-0812">Transmembrane</keyword>
<evidence type="ECO:0000256" key="2">
    <source>
        <dbReference type="ARBA" id="ARBA00022692"/>
    </source>
</evidence>
<evidence type="ECO:0000256" key="8">
    <source>
        <dbReference type="SAM" id="Phobius"/>
    </source>
</evidence>
<feature type="domain" description="EF-hand" evidence="9">
    <location>
        <begin position="7"/>
        <end position="42"/>
    </location>
</feature>
<keyword evidence="11" id="KW-1185">Reference proteome</keyword>
<dbReference type="InterPro" id="IPR001828">
    <property type="entry name" value="ANF_lig-bd_rcpt"/>
</dbReference>
<dbReference type="InterPro" id="IPR000337">
    <property type="entry name" value="GPCR_3"/>
</dbReference>
<dbReference type="InterPro" id="IPR050726">
    <property type="entry name" value="mGluR"/>
</dbReference>
<feature type="transmembrane region" description="Helical" evidence="8">
    <location>
        <begin position="2239"/>
        <end position="2260"/>
    </location>
</feature>
<keyword evidence="6" id="KW-0325">Glycoprotein</keyword>
<feature type="transmembrane region" description="Helical" evidence="8">
    <location>
        <begin position="1847"/>
        <end position="1866"/>
    </location>
</feature>
<keyword evidence="5" id="KW-0675">Receptor</keyword>
<feature type="transmembrane region" description="Helical" evidence="8">
    <location>
        <begin position="1887"/>
        <end position="1912"/>
    </location>
</feature>
<dbReference type="SMART" id="SM01411">
    <property type="entry name" value="Ephrin_rec_like"/>
    <property type="match status" value="1"/>
</dbReference>
<dbReference type="Gene3D" id="2.10.50.10">
    <property type="entry name" value="Tumor Necrosis Factor Receptor, subunit A, domain 2"/>
    <property type="match status" value="1"/>
</dbReference>
<dbReference type="PANTHER" id="PTHR24060">
    <property type="entry name" value="METABOTROPIC GLUTAMATE RECEPTOR"/>
    <property type="match status" value="1"/>
</dbReference>
<evidence type="ECO:0000259" key="9">
    <source>
        <dbReference type="PROSITE" id="PS50222"/>
    </source>
</evidence>
<evidence type="ECO:0000313" key="10">
    <source>
        <dbReference type="EMBL" id="KAK3266922.1"/>
    </source>
</evidence>
<feature type="transmembrane region" description="Helical" evidence="8">
    <location>
        <begin position="1615"/>
        <end position="1640"/>
    </location>
</feature>
<name>A0AAE0FW91_9CHLO</name>
<feature type="transmembrane region" description="Helical" evidence="8">
    <location>
        <begin position="2175"/>
        <end position="2195"/>
    </location>
</feature>
<evidence type="ECO:0000256" key="5">
    <source>
        <dbReference type="ARBA" id="ARBA00023170"/>
    </source>
</evidence>
<keyword evidence="3 8" id="KW-1133">Transmembrane helix</keyword>
<dbReference type="InterPro" id="IPR002048">
    <property type="entry name" value="EF_hand_dom"/>
</dbReference>
<keyword evidence="4 8" id="KW-0472">Membrane</keyword>
<dbReference type="PRINTS" id="PR00248">
    <property type="entry name" value="GPCRMGR"/>
</dbReference>
<dbReference type="GO" id="GO:0004930">
    <property type="term" value="F:G protein-coupled receptor activity"/>
    <property type="evidence" value="ECO:0007669"/>
    <property type="project" value="InterPro"/>
</dbReference>
<dbReference type="GO" id="GO:0016020">
    <property type="term" value="C:membrane"/>
    <property type="evidence" value="ECO:0007669"/>
    <property type="project" value="UniProtKB-SubCell"/>
</dbReference>
<protein>
    <recommendedName>
        <fullName evidence="9">EF-hand domain-containing protein</fullName>
    </recommendedName>
</protein>
<feature type="transmembrane region" description="Helical" evidence="8">
    <location>
        <begin position="1740"/>
        <end position="1759"/>
    </location>
</feature>
<evidence type="ECO:0000313" key="11">
    <source>
        <dbReference type="Proteomes" id="UP001190700"/>
    </source>
</evidence>
<evidence type="ECO:0000256" key="6">
    <source>
        <dbReference type="ARBA" id="ARBA00023180"/>
    </source>
</evidence>